<proteinExistence type="predicted"/>
<organism evidence="1">
    <name type="scientific">Xanthomonas sp. 10-10</name>
    <dbReference type="NCBI Taxonomy" id="3115848"/>
    <lineage>
        <taxon>Bacteria</taxon>
        <taxon>Pseudomonadati</taxon>
        <taxon>Pseudomonadota</taxon>
        <taxon>Gammaproteobacteria</taxon>
        <taxon>Lysobacterales</taxon>
        <taxon>Lysobacteraceae</taxon>
        <taxon>Xanthomonas</taxon>
    </lineage>
</organism>
<evidence type="ECO:0008006" key="2">
    <source>
        <dbReference type="Google" id="ProtNLM"/>
    </source>
</evidence>
<protein>
    <recommendedName>
        <fullName evidence="2">HEPN domain-containing protein</fullName>
    </recommendedName>
</protein>
<dbReference type="AlphaFoldDB" id="A0AAU7P3U9"/>
<reference evidence="1" key="1">
    <citation type="submission" date="2024-02" db="EMBL/GenBank/DDBJ databases">
        <title>Complete genome sequence of Xanthomonas sp. 10-10.</title>
        <authorList>
            <person name="Biessy A."/>
            <person name="Ciotola M."/>
            <person name="Cadieux M."/>
            <person name="Soufiane B."/>
            <person name="Laforest M."/>
            <person name="Filion M."/>
        </authorList>
    </citation>
    <scope>NUCLEOTIDE SEQUENCE</scope>
    <source>
        <strain evidence="1">10-10</strain>
    </source>
</reference>
<sequence>MEDTHLLGAMYLGHAGAFRHCINVLLADMDKDKNGLPAKMACLPVYYLASHVIELLLKAALLKRDVTSQELKAADTRHNLAKLAEMLSGLVTISSQTRALITTLSDQHKRHFLRYGGPTALPHPEWLMEGLDEILQLCAVSGTSGVAPNNSFKPNPPRGSA</sequence>
<accession>A0AAU7P3U9</accession>
<dbReference type="EMBL" id="CP144460">
    <property type="protein sequence ID" value="XBS36334.1"/>
    <property type="molecule type" value="Genomic_DNA"/>
</dbReference>
<evidence type="ECO:0000313" key="1">
    <source>
        <dbReference type="EMBL" id="XBS36334.1"/>
    </source>
</evidence>
<name>A0AAU7P3U9_9XANT</name>
<dbReference type="RefSeq" id="WP_349655492.1">
    <property type="nucleotide sequence ID" value="NZ_CP144460.1"/>
</dbReference>
<gene>
    <name evidence="1" type="ORF">VZ068_12525</name>
</gene>